<evidence type="ECO:0008006" key="4">
    <source>
        <dbReference type="Google" id="ProtNLM"/>
    </source>
</evidence>
<organism evidence="2 3">
    <name type="scientific">Streptomyces kronopolitis</name>
    <dbReference type="NCBI Taxonomy" id="1612435"/>
    <lineage>
        <taxon>Bacteria</taxon>
        <taxon>Bacillati</taxon>
        <taxon>Actinomycetota</taxon>
        <taxon>Actinomycetes</taxon>
        <taxon>Kitasatosporales</taxon>
        <taxon>Streptomycetaceae</taxon>
        <taxon>Streptomyces</taxon>
    </lineage>
</organism>
<dbReference type="GeneID" id="301551376"/>
<protein>
    <recommendedName>
        <fullName evidence="4">Secreted protein</fullName>
    </recommendedName>
</protein>
<feature type="chain" id="PRO_5045511355" description="Secreted protein" evidence="1">
    <location>
        <begin position="22"/>
        <end position="277"/>
    </location>
</feature>
<feature type="signal peptide" evidence="1">
    <location>
        <begin position="1"/>
        <end position="21"/>
    </location>
</feature>
<keyword evidence="1" id="KW-0732">Signal</keyword>
<evidence type="ECO:0000313" key="3">
    <source>
        <dbReference type="Proteomes" id="UP000600080"/>
    </source>
</evidence>
<sequence>MQVKRAITAAMLVAACTSGLAVTTGGTAWAQGGDGDEKSTGNSVSVNAQTARNKYGIPEGNYEKFRDFANKYHVVIDVRPSNASAPNWLDKGAKPKPEDIKSKTVNDLDCYLGAEEWQIGLVGYFKPQKPNVPWYTLPGKRNAIEERYRQRLHEFKTLAPKIESLSKKGKFIHDNKLIWKVDEDGQVWELTGDHDLYNIHTADGEKISPELHDEIIGQMKRQNMAVAHGAHRFWQPQSSFDHIIFEKIVKSHQPGGEPLLRFEPNAKTATLTWDTAS</sequence>
<dbReference type="RefSeq" id="WP_189102816.1">
    <property type="nucleotide sequence ID" value="NZ_BMND01000034.1"/>
</dbReference>
<dbReference type="Proteomes" id="UP000600080">
    <property type="component" value="Unassembled WGS sequence"/>
</dbReference>
<dbReference type="PROSITE" id="PS51257">
    <property type="entry name" value="PROKAR_LIPOPROTEIN"/>
    <property type="match status" value="1"/>
</dbReference>
<comment type="caution">
    <text evidence="2">The sequence shown here is derived from an EMBL/GenBank/DDBJ whole genome shotgun (WGS) entry which is preliminary data.</text>
</comment>
<gene>
    <name evidence="2" type="ORF">GCM10012285_57010</name>
</gene>
<accession>A0ABQ2JWQ8</accession>
<keyword evidence="3" id="KW-1185">Reference proteome</keyword>
<evidence type="ECO:0000256" key="1">
    <source>
        <dbReference type="SAM" id="SignalP"/>
    </source>
</evidence>
<reference evidence="3" key="1">
    <citation type="journal article" date="2019" name="Int. J. Syst. Evol. Microbiol.">
        <title>The Global Catalogue of Microorganisms (GCM) 10K type strain sequencing project: providing services to taxonomists for standard genome sequencing and annotation.</title>
        <authorList>
            <consortium name="The Broad Institute Genomics Platform"/>
            <consortium name="The Broad Institute Genome Sequencing Center for Infectious Disease"/>
            <person name="Wu L."/>
            <person name="Ma J."/>
        </authorList>
    </citation>
    <scope>NUCLEOTIDE SEQUENCE [LARGE SCALE GENOMIC DNA]</scope>
    <source>
        <strain evidence="3">CGMCC 4.7323</strain>
    </source>
</reference>
<evidence type="ECO:0000313" key="2">
    <source>
        <dbReference type="EMBL" id="GGN59664.1"/>
    </source>
</evidence>
<proteinExistence type="predicted"/>
<name>A0ABQ2JWQ8_9ACTN</name>
<dbReference type="EMBL" id="BMND01000034">
    <property type="protein sequence ID" value="GGN59664.1"/>
    <property type="molecule type" value="Genomic_DNA"/>
</dbReference>